<evidence type="ECO:0000256" key="3">
    <source>
        <dbReference type="SAM" id="MobiDB-lite"/>
    </source>
</evidence>
<dbReference type="Proteomes" id="UP000781932">
    <property type="component" value="Unassembled WGS sequence"/>
</dbReference>
<dbReference type="AlphaFoldDB" id="A0A9P6I325"/>
<comment type="subcellular location">
    <subcellularLocation>
        <location evidence="1">Nucleus</location>
    </subcellularLocation>
</comment>
<feature type="region of interest" description="Disordered" evidence="3">
    <location>
        <begin position="20"/>
        <end position="41"/>
    </location>
</feature>
<dbReference type="GeneID" id="62163410"/>
<dbReference type="EMBL" id="JAATWM020000024">
    <property type="protein sequence ID" value="KAF9874925.1"/>
    <property type="molecule type" value="Genomic_DNA"/>
</dbReference>
<dbReference type="InterPro" id="IPR021858">
    <property type="entry name" value="Fun_TF"/>
</dbReference>
<evidence type="ECO:0000256" key="1">
    <source>
        <dbReference type="ARBA" id="ARBA00004123"/>
    </source>
</evidence>
<reference evidence="4" key="2">
    <citation type="submission" date="2020-11" db="EMBL/GenBank/DDBJ databases">
        <title>Whole genome sequencing of Colletotrichum sp.</title>
        <authorList>
            <person name="Li H."/>
        </authorList>
    </citation>
    <scope>NUCLEOTIDE SEQUENCE</scope>
    <source>
        <strain evidence="4">CkLH20</strain>
    </source>
</reference>
<keyword evidence="2" id="KW-0539">Nucleus</keyword>
<dbReference type="GO" id="GO:0005634">
    <property type="term" value="C:nucleus"/>
    <property type="evidence" value="ECO:0007669"/>
    <property type="project" value="UniProtKB-SubCell"/>
</dbReference>
<gene>
    <name evidence="4" type="ORF">CkaCkLH20_07619</name>
</gene>
<comment type="caution">
    <text evidence="4">The sequence shown here is derived from an EMBL/GenBank/DDBJ whole genome shotgun (WGS) entry which is preliminary data.</text>
</comment>
<name>A0A9P6I325_9PEZI</name>
<proteinExistence type="predicted"/>
<evidence type="ECO:0000313" key="4">
    <source>
        <dbReference type="EMBL" id="KAF9874925.1"/>
    </source>
</evidence>
<reference evidence="4" key="1">
    <citation type="submission" date="2020-03" db="EMBL/GenBank/DDBJ databases">
        <authorList>
            <person name="He L."/>
        </authorList>
    </citation>
    <scope>NUCLEOTIDE SEQUENCE</scope>
    <source>
        <strain evidence="4">CkLH20</strain>
    </source>
</reference>
<accession>A0A9P6I325</accession>
<dbReference type="PANTHER" id="PTHR37534">
    <property type="entry name" value="TRANSCRIPTIONAL ACTIVATOR PROTEIN UGA3"/>
    <property type="match status" value="1"/>
</dbReference>
<keyword evidence="5" id="KW-1185">Reference proteome</keyword>
<dbReference type="OrthoDB" id="1919336at2759"/>
<evidence type="ECO:0000313" key="5">
    <source>
        <dbReference type="Proteomes" id="UP000781932"/>
    </source>
</evidence>
<organism evidence="4 5">
    <name type="scientific">Colletotrichum karsti</name>
    <dbReference type="NCBI Taxonomy" id="1095194"/>
    <lineage>
        <taxon>Eukaryota</taxon>
        <taxon>Fungi</taxon>
        <taxon>Dikarya</taxon>
        <taxon>Ascomycota</taxon>
        <taxon>Pezizomycotina</taxon>
        <taxon>Sordariomycetes</taxon>
        <taxon>Hypocreomycetidae</taxon>
        <taxon>Glomerellales</taxon>
        <taxon>Glomerellaceae</taxon>
        <taxon>Colletotrichum</taxon>
        <taxon>Colletotrichum boninense species complex</taxon>
    </lineage>
</organism>
<dbReference type="RefSeq" id="XP_038744386.1">
    <property type="nucleotide sequence ID" value="XM_038890336.1"/>
</dbReference>
<protein>
    <submittedName>
        <fullName evidence="4">Uncharacterized protein</fullName>
    </submittedName>
</protein>
<dbReference type="PANTHER" id="PTHR37534:SF46">
    <property type="entry name" value="ZN(II)2CYS6 TRANSCRIPTION FACTOR (EUROFUNG)"/>
    <property type="match status" value="1"/>
</dbReference>
<sequence>MCAKKGSKCEWPNNWREPQTVNSFALDSSSESSGSSLQAGAHNRGKRLLVCGSTTQPGAEAEKSEKTLDTNISFSGPAPLQAADKTTPEDINCGTGHIQASPTFSHVPLVFESTLNSDNTDFQLLFQYFIGRSLPSMSVDNVDTQLYVSTLVPLILTDDLVLRSTLAMSSLQYMLSNPDSSHALKLANMCYSKALSAMRSRVALSVDGSQIDRPECLTAASLVLALTEATRGDSSSNHVDFASHVLQNMPDSARLSMDQKLYRNLIRVCMYLRIDSSVVELPTAMTATKLVRQRDMPTLCSHLWEAENRATASELSEECGLFQTPFITGLLTIPHLARLQATPETVVDKEARIAQLSAIEMQIMSWEPALPKTGQRVRQVWTLWRLAMLLLLYESPVDGTFWKPSRRDDCLESFMKELKLVPKGHESFGVMMWPMLMAGSCAQSPEHRDMIQDLLTQACEPLAAQLPAVVANVIQSIWDAHSGDAQSAAHSQPIDPMVIDPRLTSPVSSSETTKRSGE</sequence>
<feature type="region of interest" description="Disordered" evidence="3">
    <location>
        <begin position="485"/>
        <end position="518"/>
    </location>
</feature>
<evidence type="ECO:0000256" key="2">
    <source>
        <dbReference type="ARBA" id="ARBA00023242"/>
    </source>
</evidence>
<dbReference type="Pfam" id="PF11951">
    <property type="entry name" value="Fungal_trans_2"/>
    <property type="match status" value="1"/>
</dbReference>